<evidence type="ECO:0000256" key="2">
    <source>
        <dbReference type="ARBA" id="ARBA00012176"/>
    </source>
</evidence>
<keyword evidence="4" id="KW-0472">Membrane</keyword>
<name>A0A0L0RXV1_ALLM3</name>
<dbReference type="VEuPathDB" id="FungiDB:AMAG_01097"/>
<dbReference type="AlphaFoldDB" id="A0A0L0RXV1"/>
<dbReference type="GO" id="GO:0000225">
    <property type="term" value="F:N-acetylglucosaminylphosphatidylinositol deacetylase activity"/>
    <property type="evidence" value="ECO:0007669"/>
    <property type="project" value="UniProtKB-EC"/>
</dbReference>
<dbReference type="InterPro" id="IPR003737">
    <property type="entry name" value="GlcNAc_PI_deacetylase-related"/>
</dbReference>
<evidence type="ECO:0000256" key="1">
    <source>
        <dbReference type="ARBA" id="ARBA00006066"/>
    </source>
</evidence>
<feature type="region of interest" description="Disordered" evidence="3">
    <location>
        <begin position="333"/>
        <end position="352"/>
    </location>
</feature>
<organism evidence="5 6">
    <name type="scientific">Allomyces macrogynus (strain ATCC 38327)</name>
    <name type="common">Allomyces javanicus var. macrogynus</name>
    <dbReference type="NCBI Taxonomy" id="578462"/>
    <lineage>
        <taxon>Eukaryota</taxon>
        <taxon>Fungi</taxon>
        <taxon>Fungi incertae sedis</taxon>
        <taxon>Blastocladiomycota</taxon>
        <taxon>Blastocladiomycetes</taxon>
        <taxon>Blastocladiales</taxon>
        <taxon>Blastocladiaceae</taxon>
        <taxon>Allomyces</taxon>
    </lineage>
</organism>
<protein>
    <recommendedName>
        <fullName evidence="2">N-acetylglucosaminylphosphatidylinositol deacetylase</fullName>
        <ecNumber evidence="2">3.5.1.89</ecNumber>
    </recommendedName>
</protein>
<proteinExistence type="inferred from homology"/>
<dbReference type="UniPathway" id="UPA00196"/>
<dbReference type="GO" id="GO:0006506">
    <property type="term" value="P:GPI anchor biosynthetic process"/>
    <property type="evidence" value="ECO:0007669"/>
    <property type="project" value="UniProtKB-UniPathway"/>
</dbReference>
<keyword evidence="6" id="KW-1185">Reference proteome</keyword>
<evidence type="ECO:0000313" key="6">
    <source>
        <dbReference type="Proteomes" id="UP000054350"/>
    </source>
</evidence>
<keyword evidence="4" id="KW-0812">Transmembrane</keyword>
<reference evidence="5 6" key="1">
    <citation type="submission" date="2009-11" db="EMBL/GenBank/DDBJ databases">
        <title>Annotation of Allomyces macrogynus ATCC 38327.</title>
        <authorList>
            <consortium name="The Broad Institute Genome Sequencing Platform"/>
            <person name="Russ C."/>
            <person name="Cuomo C."/>
            <person name="Burger G."/>
            <person name="Gray M.W."/>
            <person name="Holland P.W.H."/>
            <person name="King N."/>
            <person name="Lang F.B.F."/>
            <person name="Roger A.J."/>
            <person name="Ruiz-Trillo I."/>
            <person name="Young S.K."/>
            <person name="Zeng Q."/>
            <person name="Gargeya S."/>
            <person name="Fitzgerald M."/>
            <person name="Haas B."/>
            <person name="Abouelleil A."/>
            <person name="Alvarado L."/>
            <person name="Arachchi H.M."/>
            <person name="Berlin A."/>
            <person name="Chapman S.B."/>
            <person name="Gearin G."/>
            <person name="Goldberg J."/>
            <person name="Griggs A."/>
            <person name="Gujja S."/>
            <person name="Hansen M."/>
            <person name="Heiman D."/>
            <person name="Howarth C."/>
            <person name="Larimer J."/>
            <person name="Lui A."/>
            <person name="MacDonald P.J.P."/>
            <person name="McCowen C."/>
            <person name="Montmayeur A."/>
            <person name="Murphy C."/>
            <person name="Neiman D."/>
            <person name="Pearson M."/>
            <person name="Priest M."/>
            <person name="Roberts A."/>
            <person name="Saif S."/>
            <person name="Shea T."/>
            <person name="Sisk P."/>
            <person name="Stolte C."/>
            <person name="Sykes S."/>
            <person name="Wortman J."/>
            <person name="Nusbaum C."/>
            <person name="Birren B."/>
        </authorList>
    </citation>
    <scope>NUCLEOTIDE SEQUENCE [LARGE SCALE GENOMIC DNA]</scope>
    <source>
        <strain evidence="5 6">ATCC 38327</strain>
    </source>
</reference>
<dbReference type="PANTHER" id="PTHR12993:SF11">
    <property type="entry name" value="N-ACETYLGLUCOSAMINYL-PHOSPHATIDYLINOSITOL DE-N-ACETYLASE"/>
    <property type="match status" value="1"/>
</dbReference>
<feature type="transmembrane region" description="Helical" evidence="4">
    <location>
        <begin position="33"/>
        <end position="55"/>
    </location>
</feature>
<evidence type="ECO:0000313" key="5">
    <source>
        <dbReference type="EMBL" id="KNE55178.1"/>
    </source>
</evidence>
<dbReference type="EC" id="3.5.1.89" evidence="2"/>
<sequence length="352" mass="38379">MDQLTSRVGRLLAAASIPSSFLASVRELTAAQLAAVAGVTFLLFLVASRIITAFLDHVLFPAHKILGPTLAESSSGSPRLKHFDASDRVLLVIAHPDDECMFFGPTVVALARGHRALVHVLSLSTGNADGLGAVRVNELVRSCAVLGVPEARVHWVDAPQLQDGMRNAWSAREIRRHVRETVQAHGITQIITFDERGVSGHPNHIAVASALLAWTATPVWQLRSVPLVHKYAGQAVPRRLLRALSATQGPARLAIGDGIGVGQDRWAVVARDAQAHRVQLGMQCHATQLVWFRWLYVRCAYYMWANVLERVPAADEDEEVVEAGEGEEAVMTRARRRVPAAAARRARGSRNE</sequence>
<dbReference type="STRING" id="578462.A0A0L0RXV1"/>
<dbReference type="Gene3D" id="3.40.50.10320">
    <property type="entry name" value="LmbE-like"/>
    <property type="match status" value="1"/>
</dbReference>
<dbReference type="Proteomes" id="UP000054350">
    <property type="component" value="Unassembled WGS sequence"/>
</dbReference>
<dbReference type="eggNOG" id="KOG3332">
    <property type="taxonomic scope" value="Eukaryota"/>
</dbReference>
<dbReference type="PANTHER" id="PTHR12993">
    <property type="entry name" value="N-ACETYLGLUCOSAMINYL-PHOSPHATIDYLINOSITOL DE-N-ACETYLASE-RELATED"/>
    <property type="match status" value="1"/>
</dbReference>
<dbReference type="OrthoDB" id="440160at2759"/>
<evidence type="ECO:0000256" key="4">
    <source>
        <dbReference type="SAM" id="Phobius"/>
    </source>
</evidence>
<dbReference type="GO" id="GO:0016020">
    <property type="term" value="C:membrane"/>
    <property type="evidence" value="ECO:0007669"/>
    <property type="project" value="GOC"/>
</dbReference>
<dbReference type="Pfam" id="PF02585">
    <property type="entry name" value="PIG-L"/>
    <property type="match status" value="1"/>
</dbReference>
<gene>
    <name evidence="5" type="ORF">AMAG_01097</name>
</gene>
<dbReference type="InterPro" id="IPR024078">
    <property type="entry name" value="LmbE-like_dom_sf"/>
</dbReference>
<dbReference type="GO" id="GO:0005783">
    <property type="term" value="C:endoplasmic reticulum"/>
    <property type="evidence" value="ECO:0007669"/>
    <property type="project" value="TreeGrafter"/>
</dbReference>
<dbReference type="SUPFAM" id="SSF102588">
    <property type="entry name" value="LmbE-like"/>
    <property type="match status" value="1"/>
</dbReference>
<accession>A0A0L0RXV1</accession>
<reference evidence="6" key="2">
    <citation type="submission" date="2009-11" db="EMBL/GenBank/DDBJ databases">
        <title>The Genome Sequence of Allomyces macrogynus strain ATCC 38327.</title>
        <authorList>
            <consortium name="The Broad Institute Genome Sequencing Platform"/>
            <person name="Russ C."/>
            <person name="Cuomo C."/>
            <person name="Shea T."/>
            <person name="Young S.K."/>
            <person name="Zeng Q."/>
            <person name="Koehrsen M."/>
            <person name="Haas B."/>
            <person name="Borodovsky M."/>
            <person name="Guigo R."/>
            <person name="Alvarado L."/>
            <person name="Berlin A."/>
            <person name="Borenstein D."/>
            <person name="Chen Z."/>
            <person name="Engels R."/>
            <person name="Freedman E."/>
            <person name="Gellesch M."/>
            <person name="Goldberg J."/>
            <person name="Griggs A."/>
            <person name="Gujja S."/>
            <person name="Heiman D."/>
            <person name="Hepburn T."/>
            <person name="Howarth C."/>
            <person name="Jen D."/>
            <person name="Larson L."/>
            <person name="Lewis B."/>
            <person name="Mehta T."/>
            <person name="Park D."/>
            <person name="Pearson M."/>
            <person name="Roberts A."/>
            <person name="Saif S."/>
            <person name="Shenoy N."/>
            <person name="Sisk P."/>
            <person name="Stolte C."/>
            <person name="Sykes S."/>
            <person name="Walk T."/>
            <person name="White J."/>
            <person name="Yandava C."/>
            <person name="Burger G."/>
            <person name="Gray M.W."/>
            <person name="Holland P.W.H."/>
            <person name="King N."/>
            <person name="Lang F.B.F."/>
            <person name="Roger A.J."/>
            <person name="Ruiz-Trillo I."/>
            <person name="Lander E."/>
            <person name="Nusbaum C."/>
        </authorList>
    </citation>
    <scope>NUCLEOTIDE SEQUENCE [LARGE SCALE GENOMIC DNA]</scope>
    <source>
        <strain evidence="6">ATCC 38327</strain>
    </source>
</reference>
<evidence type="ECO:0000256" key="3">
    <source>
        <dbReference type="SAM" id="MobiDB-lite"/>
    </source>
</evidence>
<comment type="similarity">
    <text evidence="1">Belongs to the PIGL family.</text>
</comment>
<dbReference type="EMBL" id="GG745329">
    <property type="protein sequence ID" value="KNE55178.1"/>
    <property type="molecule type" value="Genomic_DNA"/>
</dbReference>
<keyword evidence="4" id="KW-1133">Transmembrane helix</keyword>